<dbReference type="SUPFAM" id="SSF52540">
    <property type="entry name" value="P-loop containing nucleoside triphosphate hydrolases"/>
    <property type="match status" value="1"/>
</dbReference>
<keyword evidence="1" id="KW-0547">Nucleotide-binding</keyword>
<reference evidence="6 7" key="1">
    <citation type="submission" date="2019-07" db="EMBL/GenBank/DDBJ databases">
        <title>Genomics analysis of Aphanomyces spp. identifies a new class of oomycete effector associated with host adaptation.</title>
        <authorList>
            <person name="Gaulin E."/>
        </authorList>
    </citation>
    <scope>NUCLEOTIDE SEQUENCE [LARGE SCALE GENOMIC DNA]</scope>
    <source>
        <strain evidence="6 7">ATCC 201684</strain>
    </source>
</reference>
<accession>A0A6G0XL58</accession>
<comment type="caution">
    <text evidence="6">The sequence shown here is derived from an EMBL/GenBank/DDBJ whole genome shotgun (WGS) entry which is preliminary data.</text>
</comment>
<dbReference type="InterPro" id="IPR036397">
    <property type="entry name" value="RNaseH_sf"/>
</dbReference>
<feature type="chain" id="PRO_5026194961" description="AAA+ ATPase domain-containing protein" evidence="4">
    <location>
        <begin position="18"/>
        <end position="1181"/>
    </location>
</feature>
<keyword evidence="2" id="KW-0067">ATP-binding</keyword>
<dbReference type="VEuPathDB" id="FungiDB:AeMF1_001844"/>
<sequence>MQLILLAVEILMTEVASVFVLMGHKLTTAGRPCYPPTATQGETRGGSNQANKTDEGDVDMARGQSLAVGNDSSSAKTDVAVDFQRSLHANPVMKYELNVGVTAAYYLRRVKELHGGSLGIGELVERARDRPCSWLPDVLAAIQKSGVVETINEESQVVWRAIVSDKRLFTTAIPQEGRLVWLIFSKRSTIGNLYDLNLVLATFAASNEDFQQWRNSVENSSMHVQAFLIQLKLLKVKKLSFEYVWTDYVRQVNATSDSLPDESLLLRFLADHPSIMLEIHTELDLLAKLSNVRVVLGPSSSFCQWWISVDVSPKSRVQARSVDLGVLFGTGTALAPFDWRIISVWHALRKYSSEFSMSVVELSNVDAAVEKFTANVLKKLVTQEICPSVEIFNMVKQMRPAEKDGKSNEAFFRQVLTKMKSDKRLHLVGPEGRSVFKLSVLTDVRSVSQRYVGHALKALERRKMYNISEIENNIRQMPSNQRCGMPAEQFFQKVVAVMKEDKRLQYTKVQGKPFFTLSGGSTAATTAATSTLPSNAARTSSSTTSSSSSQSLPTRIPLDQLWIGKSTVSSTNGSDRSSGSWLDALAKKPSISSVPKTISSPPDTRNEPRQALPPQDLKTFQTSDNDAVTILKSREALQWILNTDAAFQGIANSIVAIHFHIDSYSVAMATPLANYLVDIAAIGVESVAKLFLPCFQNLRVTKVIFDLYHSLAMLEKISPEVQLAGVFDLQLAMELKTSDVAMSFQKMLHVLPGRSLSESSKSTDNLMEESQQNAINKAILLLNRYNQIDLDQAAWTQVQLASDARAKSALSLNGQRKFAFDQANQHTVVSLELIDATRPDDKYVSPSVVVEEDLSPLLSLLPPDLAAPLSAPRVTLSLSDIVLDKGCCPWATIAGSRLVLGDDSRVVTNQDLDAIVANVGGFGSDNRAGLEGQLHRVSAVRNRRNEIVGLTLRVGRHIPGLSALILDILHSDANVLFLGEPGCGKTTIVRDVARELSQSSIVCIVDTSNEIAGDGDVPHPCVGMARRIMVPSLDAQSSVMVECVQNHTPEVIVIDEIGRASEVEAARTCKQRGVRIIASAHGNLRKLLKNKPLRGLVGGVESVVVGDAMAQNLGNFQKKIAQRGGEPVFDVVIELEKRQYNAWCVVTNVGKAVDAILEGKKYQATVRTRSEDGFTTRDVGM</sequence>
<evidence type="ECO:0000256" key="1">
    <source>
        <dbReference type="ARBA" id="ARBA00022741"/>
    </source>
</evidence>
<feature type="compositionally biased region" description="Low complexity" evidence="3">
    <location>
        <begin position="529"/>
        <end position="551"/>
    </location>
</feature>
<evidence type="ECO:0000256" key="3">
    <source>
        <dbReference type="SAM" id="MobiDB-lite"/>
    </source>
</evidence>
<dbReference type="Pfam" id="PF19568">
    <property type="entry name" value="Spore_III_AA"/>
    <property type="match status" value="1"/>
</dbReference>
<dbReference type="AlphaFoldDB" id="A0A6G0XL58"/>
<protein>
    <recommendedName>
        <fullName evidence="5">AAA+ ATPase domain-containing protein</fullName>
    </recommendedName>
</protein>
<dbReference type="InterPro" id="IPR027417">
    <property type="entry name" value="P-loop_NTPase"/>
</dbReference>
<evidence type="ECO:0000313" key="7">
    <source>
        <dbReference type="Proteomes" id="UP000481153"/>
    </source>
</evidence>
<dbReference type="InterPro" id="IPR003593">
    <property type="entry name" value="AAA+_ATPase"/>
</dbReference>
<dbReference type="Proteomes" id="UP000481153">
    <property type="component" value="Unassembled WGS sequence"/>
</dbReference>
<organism evidence="6 7">
    <name type="scientific">Aphanomyces euteiches</name>
    <dbReference type="NCBI Taxonomy" id="100861"/>
    <lineage>
        <taxon>Eukaryota</taxon>
        <taxon>Sar</taxon>
        <taxon>Stramenopiles</taxon>
        <taxon>Oomycota</taxon>
        <taxon>Saprolegniomycetes</taxon>
        <taxon>Saprolegniales</taxon>
        <taxon>Verrucalvaceae</taxon>
        <taxon>Aphanomyces</taxon>
    </lineage>
</organism>
<feature type="region of interest" description="Disordered" evidence="3">
    <location>
        <begin position="31"/>
        <end position="57"/>
    </location>
</feature>
<keyword evidence="4" id="KW-0732">Signal</keyword>
<dbReference type="GO" id="GO:0003676">
    <property type="term" value="F:nucleic acid binding"/>
    <property type="evidence" value="ECO:0007669"/>
    <property type="project" value="InterPro"/>
</dbReference>
<feature type="compositionally biased region" description="Polar residues" evidence="3">
    <location>
        <begin position="37"/>
        <end position="51"/>
    </location>
</feature>
<dbReference type="PANTHER" id="PTHR20953">
    <property type="entry name" value="KINASE-RELATED"/>
    <property type="match status" value="1"/>
</dbReference>
<evidence type="ECO:0000256" key="4">
    <source>
        <dbReference type="SAM" id="SignalP"/>
    </source>
</evidence>
<dbReference type="Gene3D" id="3.30.420.10">
    <property type="entry name" value="Ribonuclease H-like superfamily/Ribonuclease H"/>
    <property type="match status" value="1"/>
</dbReference>
<name>A0A6G0XL58_9STRA</name>
<dbReference type="InterPro" id="IPR045735">
    <property type="entry name" value="Spore_III_AA_AAA+_ATPase"/>
</dbReference>
<feature type="region of interest" description="Disordered" evidence="3">
    <location>
        <begin position="529"/>
        <end position="552"/>
    </location>
</feature>
<dbReference type="Gene3D" id="3.40.50.300">
    <property type="entry name" value="P-loop containing nucleotide triphosphate hydrolases"/>
    <property type="match status" value="1"/>
</dbReference>
<dbReference type="GO" id="GO:0005524">
    <property type="term" value="F:ATP binding"/>
    <property type="evidence" value="ECO:0007669"/>
    <property type="project" value="UniProtKB-KW"/>
</dbReference>
<keyword evidence="7" id="KW-1185">Reference proteome</keyword>
<dbReference type="CDD" id="cd00009">
    <property type="entry name" value="AAA"/>
    <property type="match status" value="1"/>
</dbReference>
<dbReference type="EMBL" id="VJMJ01000041">
    <property type="protein sequence ID" value="KAF0741094.1"/>
    <property type="molecule type" value="Genomic_DNA"/>
</dbReference>
<feature type="region of interest" description="Disordered" evidence="3">
    <location>
        <begin position="592"/>
        <end position="617"/>
    </location>
</feature>
<feature type="signal peptide" evidence="4">
    <location>
        <begin position="1"/>
        <end position="17"/>
    </location>
</feature>
<dbReference type="PANTHER" id="PTHR20953:SF3">
    <property type="entry name" value="P-LOOP CONTAINING NUCLEOSIDE TRIPHOSPHATE HYDROLASES SUPERFAMILY PROTEIN"/>
    <property type="match status" value="1"/>
</dbReference>
<gene>
    <name evidence="6" type="ORF">Ae201684_003664</name>
</gene>
<evidence type="ECO:0000256" key="2">
    <source>
        <dbReference type="ARBA" id="ARBA00022840"/>
    </source>
</evidence>
<proteinExistence type="predicted"/>
<feature type="domain" description="AAA+ ATPase" evidence="5">
    <location>
        <begin position="971"/>
        <end position="1107"/>
    </location>
</feature>
<dbReference type="SMART" id="SM00382">
    <property type="entry name" value="AAA"/>
    <property type="match status" value="1"/>
</dbReference>
<evidence type="ECO:0000313" key="6">
    <source>
        <dbReference type="EMBL" id="KAF0741094.1"/>
    </source>
</evidence>
<evidence type="ECO:0000259" key="5">
    <source>
        <dbReference type="SMART" id="SM00382"/>
    </source>
</evidence>
<feature type="compositionally biased region" description="Polar residues" evidence="3">
    <location>
        <begin position="592"/>
        <end position="603"/>
    </location>
</feature>